<protein>
    <submittedName>
        <fullName evidence="1">Uncharacterized protein</fullName>
    </submittedName>
</protein>
<dbReference type="RefSeq" id="WP_184021404.1">
    <property type="nucleotide sequence ID" value="NZ_JACHFD010000027.1"/>
</dbReference>
<proteinExistence type="predicted"/>
<organism evidence="1 2">
    <name type="scientific">Haloferula luteola</name>
    <dbReference type="NCBI Taxonomy" id="595692"/>
    <lineage>
        <taxon>Bacteria</taxon>
        <taxon>Pseudomonadati</taxon>
        <taxon>Verrucomicrobiota</taxon>
        <taxon>Verrucomicrobiia</taxon>
        <taxon>Verrucomicrobiales</taxon>
        <taxon>Verrucomicrobiaceae</taxon>
        <taxon>Haloferula</taxon>
    </lineage>
</organism>
<name>A0A840VFU9_9BACT</name>
<dbReference type="AlphaFoldDB" id="A0A840VFU9"/>
<dbReference type="Proteomes" id="UP000557717">
    <property type="component" value="Unassembled WGS sequence"/>
</dbReference>
<dbReference type="EMBL" id="JACHFD010000027">
    <property type="protein sequence ID" value="MBB5353478.1"/>
    <property type="molecule type" value="Genomic_DNA"/>
</dbReference>
<keyword evidence="2" id="KW-1185">Reference proteome</keyword>
<gene>
    <name evidence="1" type="ORF">HNR46_003739</name>
</gene>
<sequence length="75" mass="8496">MRSYSTNQEWVLDDGIQSEMNLAEIRKIIEGKRSPVRSASKDLQQSQGASSVVRVVFFHRILKGSEAEKRDGDET</sequence>
<comment type="caution">
    <text evidence="1">The sequence shown here is derived from an EMBL/GenBank/DDBJ whole genome shotgun (WGS) entry which is preliminary data.</text>
</comment>
<accession>A0A840VFU9</accession>
<evidence type="ECO:0000313" key="2">
    <source>
        <dbReference type="Proteomes" id="UP000557717"/>
    </source>
</evidence>
<reference evidence="1 2" key="1">
    <citation type="submission" date="2020-08" db="EMBL/GenBank/DDBJ databases">
        <title>Genomic Encyclopedia of Type Strains, Phase IV (KMG-IV): sequencing the most valuable type-strain genomes for metagenomic binning, comparative biology and taxonomic classification.</title>
        <authorList>
            <person name="Goeker M."/>
        </authorList>
    </citation>
    <scope>NUCLEOTIDE SEQUENCE [LARGE SCALE GENOMIC DNA]</scope>
    <source>
        <strain evidence="1 2">YC6886</strain>
    </source>
</reference>
<evidence type="ECO:0000313" key="1">
    <source>
        <dbReference type="EMBL" id="MBB5353478.1"/>
    </source>
</evidence>